<keyword evidence="1" id="KW-0472">Membrane</keyword>
<name>A0ABQ3MJB9_9PSEU</name>
<gene>
    <name evidence="2" type="ORF">GCM10017774_45000</name>
</gene>
<reference evidence="3" key="1">
    <citation type="journal article" date="2019" name="Int. J. Syst. Evol. Microbiol.">
        <title>The Global Catalogue of Microorganisms (GCM) 10K type strain sequencing project: providing services to taxonomists for standard genome sequencing and annotation.</title>
        <authorList>
            <consortium name="The Broad Institute Genomics Platform"/>
            <consortium name="The Broad Institute Genome Sequencing Center for Infectious Disease"/>
            <person name="Wu L."/>
            <person name="Ma J."/>
        </authorList>
    </citation>
    <scope>NUCLEOTIDE SEQUENCE [LARGE SCALE GENOMIC DNA]</scope>
    <source>
        <strain evidence="3">CGMCC 4.7367</strain>
    </source>
</reference>
<dbReference type="Proteomes" id="UP000605568">
    <property type="component" value="Unassembled WGS sequence"/>
</dbReference>
<organism evidence="2 3">
    <name type="scientific">Lentzea cavernae</name>
    <dbReference type="NCBI Taxonomy" id="2020703"/>
    <lineage>
        <taxon>Bacteria</taxon>
        <taxon>Bacillati</taxon>
        <taxon>Actinomycetota</taxon>
        <taxon>Actinomycetes</taxon>
        <taxon>Pseudonocardiales</taxon>
        <taxon>Pseudonocardiaceae</taxon>
        <taxon>Lentzea</taxon>
    </lineage>
</organism>
<evidence type="ECO:0000313" key="3">
    <source>
        <dbReference type="Proteomes" id="UP000605568"/>
    </source>
</evidence>
<keyword evidence="1" id="KW-0812">Transmembrane</keyword>
<feature type="transmembrane region" description="Helical" evidence="1">
    <location>
        <begin position="54"/>
        <end position="72"/>
    </location>
</feature>
<evidence type="ECO:0000313" key="2">
    <source>
        <dbReference type="EMBL" id="GHH44812.1"/>
    </source>
</evidence>
<dbReference type="EMBL" id="BNAR01000006">
    <property type="protein sequence ID" value="GHH44812.1"/>
    <property type="molecule type" value="Genomic_DNA"/>
</dbReference>
<keyword evidence="3" id="KW-1185">Reference proteome</keyword>
<sequence length="111" mass="11783">MCRFGEAVHAQPSPPDRLAPVRTLLWCGAMTFVWLGTMAYLALDDPGHVDTRSIVGSSVGWAVATTLSWLVLRRAKAPKIWEIAVVTAPASLVTLVFVSVGAAFVAPPPVA</sequence>
<keyword evidence="1" id="KW-1133">Transmembrane helix</keyword>
<feature type="transmembrane region" description="Helical" evidence="1">
    <location>
        <begin position="84"/>
        <end position="106"/>
    </location>
</feature>
<comment type="caution">
    <text evidence="2">The sequence shown here is derived from an EMBL/GenBank/DDBJ whole genome shotgun (WGS) entry which is preliminary data.</text>
</comment>
<accession>A0ABQ3MJB9</accession>
<proteinExistence type="predicted"/>
<protein>
    <submittedName>
        <fullName evidence="2">Uncharacterized protein</fullName>
    </submittedName>
</protein>
<feature type="transmembrane region" description="Helical" evidence="1">
    <location>
        <begin position="23"/>
        <end position="42"/>
    </location>
</feature>
<evidence type="ECO:0000256" key="1">
    <source>
        <dbReference type="SAM" id="Phobius"/>
    </source>
</evidence>